<dbReference type="InParanoid" id="A0A4S2MUY2"/>
<accession>A0A4S2MUY2</accession>
<reference evidence="1 2" key="1">
    <citation type="submission" date="2019-04" db="EMBL/GenBank/DDBJ databases">
        <title>Comparative genomics and transcriptomics to analyze fruiting body development in filamentous ascomycetes.</title>
        <authorList>
            <consortium name="DOE Joint Genome Institute"/>
            <person name="Lutkenhaus R."/>
            <person name="Traeger S."/>
            <person name="Breuer J."/>
            <person name="Kuo A."/>
            <person name="Lipzen A."/>
            <person name="Pangilinan J."/>
            <person name="Dilworth D."/>
            <person name="Sandor L."/>
            <person name="Poggeler S."/>
            <person name="Barry K."/>
            <person name="Grigoriev I.V."/>
            <person name="Nowrousian M."/>
        </authorList>
    </citation>
    <scope>NUCLEOTIDE SEQUENCE [LARGE SCALE GENOMIC DNA]</scope>
    <source>
        <strain evidence="1 2">CBS 389.68</strain>
    </source>
</reference>
<sequence length="82" mass="8955">MWSAPTLFYKPGPGLSTECPSLPPPPQKCPFRIYCLETSTTNNLLSPPTPPPPPPPLPPPPESCTVHPYVYIYTFAHSLPAI</sequence>
<organism evidence="1 2">
    <name type="scientific">Ascodesmis nigricans</name>
    <dbReference type="NCBI Taxonomy" id="341454"/>
    <lineage>
        <taxon>Eukaryota</taxon>
        <taxon>Fungi</taxon>
        <taxon>Dikarya</taxon>
        <taxon>Ascomycota</taxon>
        <taxon>Pezizomycotina</taxon>
        <taxon>Pezizomycetes</taxon>
        <taxon>Pezizales</taxon>
        <taxon>Ascodesmidaceae</taxon>
        <taxon>Ascodesmis</taxon>
    </lineage>
</organism>
<proteinExistence type="predicted"/>
<evidence type="ECO:0000313" key="2">
    <source>
        <dbReference type="Proteomes" id="UP000298138"/>
    </source>
</evidence>
<gene>
    <name evidence="1" type="ORF">EX30DRAFT_58787</name>
</gene>
<dbReference type="EMBL" id="ML220125">
    <property type="protein sequence ID" value="TGZ80398.1"/>
    <property type="molecule type" value="Genomic_DNA"/>
</dbReference>
<dbReference type="AlphaFoldDB" id="A0A4S2MUY2"/>
<dbReference type="Proteomes" id="UP000298138">
    <property type="component" value="Unassembled WGS sequence"/>
</dbReference>
<name>A0A4S2MUY2_9PEZI</name>
<evidence type="ECO:0000313" key="1">
    <source>
        <dbReference type="EMBL" id="TGZ80398.1"/>
    </source>
</evidence>
<protein>
    <submittedName>
        <fullName evidence="1">Uncharacterized protein</fullName>
    </submittedName>
</protein>
<keyword evidence="2" id="KW-1185">Reference proteome</keyword>